<feature type="transmembrane region" description="Helical" evidence="1">
    <location>
        <begin position="82"/>
        <end position="100"/>
    </location>
</feature>
<keyword evidence="1" id="KW-0472">Membrane</keyword>
<dbReference type="EMBL" id="JAUSVS010000008">
    <property type="protein sequence ID" value="MDQ0465776.1"/>
    <property type="molecule type" value="Genomic_DNA"/>
</dbReference>
<dbReference type="Pfam" id="PF09980">
    <property type="entry name" value="DUF2214"/>
    <property type="match status" value="1"/>
</dbReference>
<feature type="transmembrane region" description="Helical" evidence="1">
    <location>
        <begin position="6"/>
        <end position="28"/>
    </location>
</feature>
<accession>A0ABU0IUS9</accession>
<feature type="transmembrane region" description="Helical" evidence="1">
    <location>
        <begin position="120"/>
        <end position="139"/>
    </location>
</feature>
<keyword evidence="1" id="KW-0812">Transmembrane</keyword>
<gene>
    <name evidence="2" type="ORF">QO010_003568</name>
</gene>
<feature type="transmembrane region" description="Helical" evidence="1">
    <location>
        <begin position="40"/>
        <end position="62"/>
    </location>
</feature>
<dbReference type="Proteomes" id="UP001228905">
    <property type="component" value="Unassembled WGS sequence"/>
</dbReference>
<name>A0ABU0IUS9_9CAUL</name>
<protein>
    <submittedName>
        <fullName evidence="2">Membrane protein</fullName>
    </submittedName>
</protein>
<evidence type="ECO:0000256" key="1">
    <source>
        <dbReference type="SAM" id="Phobius"/>
    </source>
</evidence>
<evidence type="ECO:0000313" key="2">
    <source>
        <dbReference type="EMBL" id="MDQ0465776.1"/>
    </source>
</evidence>
<keyword evidence="3" id="KW-1185">Reference proteome</keyword>
<proteinExistence type="predicted"/>
<reference evidence="2 3" key="1">
    <citation type="submission" date="2023-07" db="EMBL/GenBank/DDBJ databases">
        <title>Genomic Encyclopedia of Type Strains, Phase IV (KMG-IV): sequencing the most valuable type-strain genomes for metagenomic binning, comparative biology and taxonomic classification.</title>
        <authorList>
            <person name="Goeker M."/>
        </authorList>
    </citation>
    <scope>NUCLEOTIDE SEQUENCE [LARGE SCALE GENOMIC DNA]</scope>
    <source>
        <strain evidence="2 3">DSM 18695</strain>
    </source>
</reference>
<dbReference type="RefSeq" id="WP_307351387.1">
    <property type="nucleotide sequence ID" value="NZ_JAUSVS010000008.1"/>
</dbReference>
<keyword evidence="1" id="KW-1133">Transmembrane helix</keyword>
<sequence>MLDLGLAIAHHLAIFALFGVLVSELVLVRRGLDAAAVRRVAAIDLWYGILAGLILVVGFARATMAAKGWLYYSHNEFFWAKIATFVVIGLLSAPPTVAYLRWRKAGVAPSDSEVAGVRRLLWIQVLLFALLPAFAAAMARGLGGF</sequence>
<evidence type="ECO:0000313" key="3">
    <source>
        <dbReference type="Proteomes" id="UP001228905"/>
    </source>
</evidence>
<organism evidence="2 3">
    <name type="scientific">Caulobacter ginsengisoli</name>
    <dbReference type="NCBI Taxonomy" id="400775"/>
    <lineage>
        <taxon>Bacteria</taxon>
        <taxon>Pseudomonadati</taxon>
        <taxon>Pseudomonadota</taxon>
        <taxon>Alphaproteobacteria</taxon>
        <taxon>Caulobacterales</taxon>
        <taxon>Caulobacteraceae</taxon>
        <taxon>Caulobacter</taxon>
    </lineage>
</organism>
<dbReference type="InterPro" id="IPR018706">
    <property type="entry name" value="DUF2214_membrane"/>
</dbReference>
<comment type="caution">
    <text evidence="2">The sequence shown here is derived from an EMBL/GenBank/DDBJ whole genome shotgun (WGS) entry which is preliminary data.</text>
</comment>